<dbReference type="VEuPathDB" id="TrichDB:TRFO_29033"/>
<dbReference type="InterPro" id="IPR036322">
    <property type="entry name" value="WD40_repeat_dom_sf"/>
</dbReference>
<dbReference type="Proteomes" id="UP000179807">
    <property type="component" value="Unassembled WGS sequence"/>
</dbReference>
<dbReference type="GO" id="GO:0003676">
    <property type="term" value="F:nucleic acid binding"/>
    <property type="evidence" value="ECO:0007669"/>
    <property type="project" value="InterPro"/>
</dbReference>
<feature type="domain" description="RSE1/DDB1/CPSF1 C-terminal" evidence="3">
    <location>
        <begin position="726"/>
        <end position="944"/>
    </location>
</feature>
<evidence type="ECO:0000259" key="3">
    <source>
        <dbReference type="Pfam" id="PF03178"/>
    </source>
</evidence>
<keyword evidence="5" id="KW-1185">Reference proteome</keyword>
<dbReference type="GO" id="GO:0005634">
    <property type="term" value="C:nucleus"/>
    <property type="evidence" value="ECO:0007669"/>
    <property type="project" value="InterPro"/>
</dbReference>
<dbReference type="InterPro" id="IPR015943">
    <property type="entry name" value="WD40/YVTN_repeat-like_dom_sf"/>
</dbReference>
<reference evidence="4" key="1">
    <citation type="submission" date="2016-10" db="EMBL/GenBank/DDBJ databases">
        <authorList>
            <person name="Benchimol M."/>
            <person name="Almeida L.G."/>
            <person name="Vasconcelos A.T."/>
            <person name="Perreira-Neves A."/>
            <person name="Rosa I.A."/>
            <person name="Tasca T."/>
            <person name="Bogo M.R."/>
            <person name="de Souza W."/>
        </authorList>
    </citation>
    <scope>NUCLEOTIDE SEQUENCE [LARGE SCALE GENOMIC DNA]</scope>
    <source>
        <strain evidence="4">K</strain>
    </source>
</reference>
<accession>A0A1J4JWL8</accession>
<dbReference type="GeneID" id="94841234"/>
<comment type="caution">
    <text evidence="4">The sequence shown here is derived from an EMBL/GenBank/DDBJ whole genome shotgun (WGS) entry which is preliminary data.</text>
</comment>
<dbReference type="AlphaFoldDB" id="A0A1J4JWL8"/>
<dbReference type="EMBL" id="MLAK01000823">
    <property type="protein sequence ID" value="OHT03543.1"/>
    <property type="molecule type" value="Genomic_DNA"/>
</dbReference>
<proteinExistence type="inferred from homology"/>
<dbReference type="OrthoDB" id="436637at2759"/>
<dbReference type="InterPro" id="IPR011047">
    <property type="entry name" value="Quinoprotein_ADH-like_sf"/>
</dbReference>
<gene>
    <name evidence="4" type="ORF">TRFO_29033</name>
</gene>
<dbReference type="Pfam" id="PF03178">
    <property type="entry name" value="CPSF_A"/>
    <property type="match status" value="1"/>
</dbReference>
<evidence type="ECO:0000256" key="1">
    <source>
        <dbReference type="ARBA" id="ARBA00007453"/>
    </source>
</evidence>
<dbReference type="InterPro" id="IPR050358">
    <property type="entry name" value="RSE1/DDB1/CFT1"/>
</dbReference>
<evidence type="ECO:0000313" key="4">
    <source>
        <dbReference type="EMBL" id="OHT03543.1"/>
    </source>
</evidence>
<dbReference type="PANTHER" id="PTHR10644">
    <property type="entry name" value="DNA REPAIR/RNA PROCESSING CPSF FAMILY"/>
    <property type="match status" value="1"/>
</dbReference>
<dbReference type="RefSeq" id="XP_068356679.1">
    <property type="nucleotide sequence ID" value="XM_068506530.1"/>
</dbReference>
<dbReference type="SUPFAM" id="SSF50978">
    <property type="entry name" value="WD40 repeat-like"/>
    <property type="match status" value="1"/>
</dbReference>
<evidence type="ECO:0000256" key="2">
    <source>
        <dbReference type="ARBA" id="ARBA00014577"/>
    </source>
</evidence>
<name>A0A1J4JWL8_9EUKA</name>
<organism evidence="4 5">
    <name type="scientific">Tritrichomonas foetus</name>
    <dbReference type="NCBI Taxonomy" id="1144522"/>
    <lineage>
        <taxon>Eukaryota</taxon>
        <taxon>Metamonada</taxon>
        <taxon>Parabasalia</taxon>
        <taxon>Tritrichomonadida</taxon>
        <taxon>Tritrichomonadidae</taxon>
        <taxon>Tritrichomonas</taxon>
    </lineage>
</organism>
<dbReference type="SUPFAM" id="SSF50998">
    <property type="entry name" value="Quinoprotein alcohol dehydrogenase-like"/>
    <property type="match status" value="1"/>
</dbReference>
<evidence type="ECO:0000313" key="5">
    <source>
        <dbReference type="Proteomes" id="UP000179807"/>
    </source>
</evidence>
<comment type="similarity">
    <text evidence="1">Belongs to the DDB1 family.</text>
</comment>
<sequence length="1007" mass="112464">MKLLHTTITRSQKVLGVLPFGSSDSGVVNVLLIFRNYVQRLQVERNKDNSKFGISSVGVFPLGAPVVWCSSFGDVFAAITSDAHILFFDKEPPFSPKSNHQITDRLSPSQIPIAHISTSINHNFLICTGFTKNCVVIQVKDNVYHQMNIELPNFTVLKIAPTINENIFAFLVMNTEGHKFITFVDIVSPVYQQIREIEVSKDTYLIVAINYGSDILVFDKNSISVLDGKSISSSQISSYFLVDSKYIIYQTIDGYMFGLHIDDEKDLFNPTLLGRIPLMSKFALIEENTLFCISEYGNSYFINFAGIDIKRNFLFEELPKQTLPLTPRIICAIFKGRNLIVASGHGDQSSISQISNSLQLRREHFEHIETCPPMELFCVPADTLIGSSLEKTNVIYGNADISSNPTLTIGRVKNYYLQIHNHGIRNINTGNNWESPDEVVAAAIGDENCFVSLKNGQCLVLDHDFNVLTNKNIGPVYDAAYCEKNIAIATKSAGNDHSAIVIYSLDLNPGDSEAHLPSPVCSTHFCLSTMELYVSTQDGNVYKFEVYSPNFADTKANIYSSKVVSKIYPFAGLILIVAERTFFYNGQQLLALAATDVPPLAVATFDNSTSMYALDQNGDIFLINVEDSERDLTSRTVVSQATPRRVMNYADYTIAISRSVNHGVVSSFLRILKHDEIVSVSLGEKIGAISMLRIPDRQQFILGCQKPNGQDYQYFLNVMNFDSDLPVSIQQIDVPAPPNVMAYYNGIVLVAAGRKIYSLIDHDNKWVLSSSWLASLHTQIGFIEISDNFIWVGDRTQSLICFLINKKEDNSTINMPPIAIDTEPKQLTSVCVIDKYKIAVGDKFGVITILQLPDDVIANFPWRTSQPSERGVFMPPCAGHLIKIASYNVGEAITSLIKSDFSNALFYTTLLGQIGAFIPINNDEDYNHLATAEHLAKQHWQKEFGMMKLKKFEHLNISVVGLDLIELIDQLTDAKHKQIEENLESGQKISIQQMMGILSKYKAMCKF</sequence>
<dbReference type="InterPro" id="IPR004871">
    <property type="entry name" value="RSE1/DDB1/CPSF1_C"/>
</dbReference>
<dbReference type="Gene3D" id="2.130.10.10">
    <property type="entry name" value="YVTN repeat-like/Quinoprotein amine dehydrogenase"/>
    <property type="match status" value="2"/>
</dbReference>
<protein>
    <recommendedName>
        <fullName evidence="2">DNA damage-binding protein 1</fullName>
    </recommendedName>
</protein>